<dbReference type="PRINTS" id="PR00368">
    <property type="entry name" value="FADPNR"/>
</dbReference>
<dbReference type="GO" id="GO:0016491">
    <property type="term" value="F:oxidoreductase activity"/>
    <property type="evidence" value="ECO:0007669"/>
    <property type="project" value="InterPro"/>
</dbReference>
<evidence type="ECO:0000259" key="1">
    <source>
        <dbReference type="Pfam" id="PF07992"/>
    </source>
</evidence>
<dbReference type="AlphaFoldDB" id="A0A9D1DAQ5"/>
<proteinExistence type="predicted"/>
<dbReference type="SUPFAM" id="SSF51971">
    <property type="entry name" value="Nucleotide-binding domain"/>
    <property type="match status" value="2"/>
</dbReference>
<evidence type="ECO:0000313" key="3">
    <source>
        <dbReference type="EMBL" id="HIR39106.1"/>
    </source>
</evidence>
<evidence type="ECO:0000259" key="2">
    <source>
        <dbReference type="Pfam" id="PF14691"/>
    </source>
</evidence>
<reference evidence="3" key="2">
    <citation type="journal article" date="2021" name="PeerJ">
        <title>Extensive microbial diversity within the chicken gut microbiome revealed by metagenomics and culture.</title>
        <authorList>
            <person name="Gilroy R."/>
            <person name="Ravi A."/>
            <person name="Getino M."/>
            <person name="Pursley I."/>
            <person name="Horton D.L."/>
            <person name="Alikhan N.F."/>
            <person name="Baker D."/>
            <person name="Gharbi K."/>
            <person name="Hall N."/>
            <person name="Watson M."/>
            <person name="Adriaenssens E.M."/>
            <person name="Foster-Nyarko E."/>
            <person name="Jarju S."/>
            <person name="Secka A."/>
            <person name="Antonio M."/>
            <person name="Oren A."/>
            <person name="Chaudhuri R.R."/>
            <person name="La Ragione R."/>
            <person name="Hildebrand F."/>
            <person name="Pallen M.J."/>
        </authorList>
    </citation>
    <scope>NUCLEOTIDE SEQUENCE</scope>
    <source>
        <strain evidence="3">ChiW25-3613</strain>
    </source>
</reference>
<dbReference type="EMBL" id="DVHB01000036">
    <property type="protein sequence ID" value="HIR39106.1"/>
    <property type="molecule type" value="Genomic_DNA"/>
</dbReference>
<dbReference type="Gene3D" id="3.50.50.60">
    <property type="entry name" value="FAD/NAD(P)-binding domain"/>
    <property type="match status" value="2"/>
</dbReference>
<dbReference type="PANTHER" id="PTHR42783:SF3">
    <property type="entry name" value="GLUTAMATE SYNTHASE [NADPH] SMALL CHAIN-RELATED"/>
    <property type="match status" value="1"/>
</dbReference>
<name>A0A9D1DAQ5_9FIRM</name>
<dbReference type="PANTHER" id="PTHR42783">
    <property type="entry name" value="GLUTAMATE SYNTHASE [NADPH] SMALL CHAIN"/>
    <property type="match status" value="1"/>
</dbReference>
<sequence>MAHNVIAEAKKCLNCKKPLCRTGCPINTQIPQMIQAFLNGDIDGAGKMLFDNNPLSVICSIVCDHGRQCQGHCVRGIKGDPVEISTIENFISERYLDVLKIDCAPANGIKVAVIGSGPAGITTAIKMAQLGYDVTIFESKAKIGGVLRFGIPEFRLPKSFIDRYDSLMRGLGIKIRPNMTIGKVFGIEELFRDGFKAISIGTGVTWPNTLNIKGETLGNVHYGVHYLESPDVYDLGKSLIVIGAGNVAMDVARTALRHGVRDVKIIVRSDRATANVDELEYAEIEGAEMIYNKAPVEITDTGVYFKNTVCDENHKVVSMSDETEFIKADSVIIAVSQKPSTLLLTTTFGLELTSRGLAKIDENGMTSIPGLFASGDVVKGAKTVVEAVEQAKRVANAMDAYLKNLPKEGGENAEENK</sequence>
<dbReference type="Gene3D" id="1.10.1060.10">
    <property type="entry name" value="Alpha-helical ferredoxin"/>
    <property type="match status" value="1"/>
</dbReference>
<dbReference type="InterPro" id="IPR009051">
    <property type="entry name" value="Helical_ferredxn"/>
</dbReference>
<feature type="domain" description="Dihydroprymidine dehydrogenase" evidence="2">
    <location>
        <begin position="3"/>
        <end position="94"/>
    </location>
</feature>
<dbReference type="SUPFAM" id="SSF46548">
    <property type="entry name" value="alpha-helical ferredoxin"/>
    <property type="match status" value="1"/>
</dbReference>
<gene>
    <name evidence="3" type="ORF">IAB90_01870</name>
</gene>
<accession>A0A9D1DAQ5</accession>
<dbReference type="InterPro" id="IPR028261">
    <property type="entry name" value="DPD_II"/>
</dbReference>
<dbReference type="Pfam" id="PF07992">
    <property type="entry name" value="Pyr_redox_2"/>
    <property type="match status" value="1"/>
</dbReference>
<organism evidence="3 4">
    <name type="scientific">Candidatus Coproplasma stercoripullorum</name>
    <dbReference type="NCBI Taxonomy" id="2840751"/>
    <lineage>
        <taxon>Bacteria</taxon>
        <taxon>Bacillati</taxon>
        <taxon>Bacillota</taxon>
        <taxon>Clostridia</taxon>
        <taxon>Eubacteriales</taxon>
        <taxon>Candidatus Coproplasma</taxon>
    </lineage>
</organism>
<dbReference type="Proteomes" id="UP000824179">
    <property type="component" value="Unassembled WGS sequence"/>
</dbReference>
<dbReference type="InterPro" id="IPR036188">
    <property type="entry name" value="FAD/NAD-bd_sf"/>
</dbReference>
<evidence type="ECO:0000313" key="4">
    <source>
        <dbReference type="Proteomes" id="UP000824179"/>
    </source>
</evidence>
<feature type="domain" description="FAD/NAD(P)-binding" evidence="1">
    <location>
        <begin position="110"/>
        <end position="391"/>
    </location>
</feature>
<dbReference type="InterPro" id="IPR023753">
    <property type="entry name" value="FAD/NAD-binding_dom"/>
</dbReference>
<reference evidence="3" key="1">
    <citation type="submission" date="2020-10" db="EMBL/GenBank/DDBJ databases">
        <authorList>
            <person name="Gilroy R."/>
        </authorList>
    </citation>
    <scope>NUCLEOTIDE SEQUENCE</scope>
    <source>
        <strain evidence="3">ChiW25-3613</strain>
    </source>
</reference>
<dbReference type="PRINTS" id="PR00469">
    <property type="entry name" value="PNDRDTASEII"/>
</dbReference>
<comment type="caution">
    <text evidence="3">The sequence shown here is derived from an EMBL/GenBank/DDBJ whole genome shotgun (WGS) entry which is preliminary data.</text>
</comment>
<dbReference type="Pfam" id="PF14691">
    <property type="entry name" value="Fer4_20"/>
    <property type="match status" value="1"/>
</dbReference>
<protein>
    <submittedName>
        <fullName evidence="3">NAD(P)-dependent oxidoreductase</fullName>
    </submittedName>
</protein>
<dbReference type="GO" id="GO:0051536">
    <property type="term" value="F:iron-sulfur cluster binding"/>
    <property type="evidence" value="ECO:0007669"/>
    <property type="project" value="InterPro"/>
</dbReference>